<dbReference type="SMART" id="SM00342">
    <property type="entry name" value="HTH_ARAC"/>
    <property type="match status" value="1"/>
</dbReference>
<dbReference type="Pfam" id="PF12833">
    <property type="entry name" value="HTH_18"/>
    <property type="match status" value="1"/>
</dbReference>
<dbReference type="RefSeq" id="WP_171690899.1">
    <property type="nucleotide sequence ID" value="NZ_WHOC01000091.1"/>
</dbReference>
<dbReference type="PANTHER" id="PTHR43280">
    <property type="entry name" value="ARAC-FAMILY TRANSCRIPTIONAL REGULATOR"/>
    <property type="match status" value="1"/>
</dbReference>
<dbReference type="EMBL" id="WHOC01000091">
    <property type="protein sequence ID" value="NOU87764.1"/>
    <property type="molecule type" value="Genomic_DNA"/>
</dbReference>
<dbReference type="PANTHER" id="PTHR43280:SF28">
    <property type="entry name" value="HTH-TYPE TRANSCRIPTIONAL ACTIVATOR RHAS"/>
    <property type="match status" value="1"/>
</dbReference>
<dbReference type="PROSITE" id="PS01124">
    <property type="entry name" value="HTH_ARAC_FAMILY_2"/>
    <property type="match status" value="1"/>
</dbReference>
<gene>
    <name evidence="5" type="ORF">GC102_18605</name>
</gene>
<accession>A0ABX1Z4L2</accession>
<evidence type="ECO:0000259" key="4">
    <source>
        <dbReference type="PROSITE" id="PS01124"/>
    </source>
</evidence>
<dbReference type="SUPFAM" id="SSF46689">
    <property type="entry name" value="Homeodomain-like"/>
    <property type="match status" value="2"/>
</dbReference>
<dbReference type="SUPFAM" id="SSF51215">
    <property type="entry name" value="Regulatory protein AraC"/>
    <property type="match status" value="1"/>
</dbReference>
<evidence type="ECO:0000256" key="3">
    <source>
        <dbReference type="ARBA" id="ARBA00023163"/>
    </source>
</evidence>
<evidence type="ECO:0000256" key="2">
    <source>
        <dbReference type="ARBA" id="ARBA00023125"/>
    </source>
</evidence>
<dbReference type="InterPro" id="IPR009057">
    <property type="entry name" value="Homeodomain-like_sf"/>
</dbReference>
<reference evidence="5 6" key="1">
    <citation type="submission" date="2019-10" db="EMBL/GenBank/DDBJ databases">
        <title>Description of Paenibacillus choica sp. nov.</title>
        <authorList>
            <person name="Carlier A."/>
            <person name="Qi S."/>
        </authorList>
    </citation>
    <scope>NUCLEOTIDE SEQUENCE [LARGE SCALE GENOMIC DNA]</scope>
    <source>
        <strain evidence="5 6">LMG 31460</strain>
    </source>
</reference>
<dbReference type="InterPro" id="IPR014710">
    <property type="entry name" value="RmlC-like_jellyroll"/>
</dbReference>
<dbReference type="Gene3D" id="2.60.120.10">
    <property type="entry name" value="Jelly Rolls"/>
    <property type="match status" value="1"/>
</dbReference>
<comment type="caution">
    <text evidence="5">The sequence shown here is derived from an EMBL/GenBank/DDBJ whole genome shotgun (WGS) entry which is preliminary data.</text>
</comment>
<evidence type="ECO:0000313" key="5">
    <source>
        <dbReference type="EMBL" id="NOU87764.1"/>
    </source>
</evidence>
<evidence type="ECO:0000256" key="1">
    <source>
        <dbReference type="ARBA" id="ARBA00023015"/>
    </source>
</evidence>
<organism evidence="5 6">
    <name type="scientific">Paenibacillus germinis</name>
    <dbReference type="NCBI Taxonomy" id="2654979"/>
    <lineage>
        <taxon>Bacteria</taxon>
        <taxon>Bacillati</taxon>
        <taxon>Bacillota</taxon>
        <taxon>Bacilli</taxon>
        <taxon>Bacillales</taxon>
        <taxon>Paenibacillaceae</taxon>
        <taxon>Paenibacillus</taxon>
    </lineage>
</organism>
<dbReference type="InterPro" id="IPR003313">
    <property type="entry name" value="AraC-bd"/>
</dbReference>
<name>A0ABX1Z4L2_9BACL</name>
<keyword evidence="6" id="KW-1185">Reference proteome</keyword>
<proteinExistence type="predicted"/>
<evidence type="ECO:0000313" key="6">
    <source>
        <dbReference type="Proteomes" id="UP000658690"/>
    </source>
</evidence>
<keyword evidence="2" id="KW-0238">DNA-binding</keyword>
<keyword evidence="3" id="KW-0804">Transcription</keyword>
<dbReference type="Pfam" id="PF02311">
    <property type="entry name" value="AraC_binding"/>
    <property type="match status" value="1"/>
</dbReference>
<keyword evidence="1" id="KW-0805">Transcription regulation</keyword>
<dbReference type="Proteomes" id="UP000658690">
    <property type="component" value="Unassembled WGS sequence"/>
</dbReference>
<protein>
    <submittedName>
        <fullName evidence="5">Helix-turn-helix domain-containing protein</fullName>
    </submittedName>
</protein>
<sequence length="267" mass="30786">MLGIKSVIFDDRIENWSIADSEVPHHILIFMISGKVTYWLNGEKVMLKKGDVLFISGGTFRSCDNDPEGPHQKYSAHFQEFSQLLQPLLENPYLILQIRNSDYFKQRFSMLLLEWFDRGDGHDLICEGIMLELLGLVIKSMRSNEVSVQKQELVNQLQTYILHNHCKPLRLTDLADHVQRSPNHITKIFRQVLHQTPIDYIHQVKTSIAYEMLRNNRLTVAEVSDHLGYCEQSYFHRIFKKFTGIAPSAVQKGNSAAPLPPLPSQRA</sequence>
<feature type="domain" description="HTH araC/xylS-type" evidence="4">
    <location>
        <begin position="155"/>
        <end position="253"/>
    </location>
</feature>
<dbReference type="Gene3D" id="1.10.10.60">
    <property type="entry name" value="Homeodomain-like"/>
    <property type="match status" value="2"/>
</dbReference>
<dbReference type="InterPro" id="IPR037923">
    <property type="entry name" value="HTH-like"/>
</dbReference>
<dbReference type="InterPro" id="IPR018060">
    <property type="entry name" value="HTH_AraC"/>
</dbReference>